<reference evidence="2 3" key="1">
    <citation type="journal article" date="2016" name="Nat. Commun.">
        <title>Thousands of microbial genomes shed light on interconnected biogeochemical processes in an aquifer system.</title>
        <authorList>
            <person name="Anantharaman K."/>
            <person name="Brown C.T."/>
            <person name="Hug L.A."/>
            <person name="Sharon I."/>
            <person name="Castelle C.J."/>
            <person name="Probst A.J."/>
            <person name="Thomas B.C."/>
            <person name="Singh A."/>
            <person name="Wilkins M.J."/>
            <person name="Karaoz U."/>
            <person name="Brodie E.L."/>
            <person name="Williams K.H."/>
            <person name="Hubbard S.S."/>
            <person name="Banfield J.F."/>
        </authorList>
    </citation>
    <scope>NUCLEOTIDE SEQUENCE [LARGE SCALE GENOMIC DNA]</scope>
</reference>
<comment type="caution">
    <text evidence="2">The sequence shown here is derived from an EMBL/GenBank/DDBJ whole genome shotgun (WGS) entry which is preliminary data.</text>
</comment>
<feature type="transmembrane region" description="Helical" evidence="1">
    <location>
        <begin position="6"/>
        <end position="24"/>
    </location>
</feature>
<evidence type="ECO:0008006" key="4">
    <source>
        <dbReference type="Google" id="ProtNLM"/>
    </source>
</evidence>
<feature type="transmembrane region" description="Helical" evidence="1">
    <location>
        <begin position="200"/>
        <end position="218"/>
    </location>
</feature>
<dbReference type="Proteomes" id="UP000178448">
    <property type="component" value="Unassembled WGS sequence"/>
</dbReference>
<organism evidence="2 3">
    <name type="scientific">Candidatus Gottesmanbacteria bacterium RBG_16_52_11</name>
    <dbReference type="NCBI Taxonomy" id="1798374"/>
    <lineage>
        <taxon>Bacteria</taxon>
        <taxon>Candidatus Gottesmaniibacteriota</taxon>
    </lineage>
</organism>
<protein>
    <recommendedName>
        <fullName evidence="4">Glycosyltransferase RgtA/B/C/D-like domain-containing protein</fullName>
    </recommendedName>
</protein>
<proteinExistence type="predicted"/>
<feature type="transmembrane region" description="Helical" evidence="1">
    <location>
        <begin position="91"/>
        <end position="117"/>
    </location>
</feature>
<evidence type="ECO:0000313" key="2">
    <source>
        <dbReference type="EMBL" id="OGG04221.1"/>
    </source>
</evidence>
<feature type="transmembrane region" description="Helical" evidence="1">
    <location>
        <begin position="129"/>
        <end position="147"/>
    </location>
</feature>
<feature type="transmembrane region" description="Helical" evidence="1">
    <location>
        <begin position="341"/>
        <end position="359"/>
    </location>
</feature>
<keyword evidence="1" id="KW-0472">Membrane</keyword>
<gene>
    <name evidence="2" type="ORF">A2Z33_03665</name>
</gene>
<accession>A0A1F5YVH9</accession>
<dbReference type="EMBL" id="MFJD01000004">
    <property type="protein sequence ID" value="OGG04221.1"/>
    <property type="molecule type" value="Genomic_DNA"/>
</dbReference>
<keyword evidence="1" id="KW-1133">Transmembrane helix</keyword>
<evidence type="ECO:0000256" key="1">
    <source>
        <dbReference type="SAM" id="Phobius"/>
    </source>
</evidence>
<keyword evidence="1" id="KW-0812">Transmembrane</keyword>
<feature type="transmembrane region" description="Helical" evidence="1">
    <location>
        <begin position="267"/>
        <end position="285"/>
    </location>
</feature>
<evidence type="ECO:0000313" key="3">
    <source>
        <dbReference type="Proteomes" id="UP000178448"/>
    </source>
</evidence>
<sequence length="521" mass="59409">MKILKVLTVLVLAALMYGLLYRAYRPKINAFGCFDDCSSFVGGYFVTQGRELYSQVFFNHQPLTPLGSALIQTVTRPINIYDLVLRHRQALWLFSFLWVAAMGIRFGPPAFLFALIYEPVKFYIFGDRYLGEAFTVYPVAYLVLSLLLPAKDRWGRYMDVVLVAVGTWIAVFEREPYVPAALSLFAVVAVFRMKGRERLVSAAILGLFSAVLVFSLPVKDYFFNVVTVNRATVLNYKSDSQGFAGRNLIPALAYPVRMFLPAGDWPLFRYYEAGLLLIALVYLIGEKRRFIWIPLIYGLLFLSNLRPEPPGKIYYEAFHMMVWFAIVASAAAGLAWRYHGLARWLGVAALSGLAIWHVTNPASFLHDKVVPHEEFLTNYGHYQYYGSVVSTLATPGDTLFLDGADDLIFWQAKLPSPYKYSWYTSFMPGFPVYARAREEMFHSDPPTFYYGTCANGDLKTLPEWTRNRYVRLRSYSDPSCLHVITEKYEKITPQQWKSVEDTYHITPILPGQPLEQTGSAN</sequence>
<name>A0A1F5YVH9_9BACT</name>
<feature type="transmembrane region" description="Helical" evidence="1">
    <location>
        <begin position="313"/>
        <end position="334"/>
    </location>
</feature>
<dbReference type="AlphaFoldDB" id="A0A1F5YVH9"/>
<feature type="transmembrane region" description="Helical" evidence="1">
    <location>
        <begin position="290"/>
        <end position="307"/>
    </location>
</feature>